<accession>A0A844CFG9</accession>
<gene>
    <name evidence="1" type="ORF">FDP25_01000</name>
</gene>
<evidence type="ECO:0000313" key="1">
    <source>
        <dbReference type="EMBL" id="MRU14001.1"/>
    </source>
</evidence>
<evidence type="ECO:0008006" key="3">
    <source>
        <dbReference type="Google" id="ProtNLM"/>
    </source>
</evidence>
<dbReference type="OrthoDB" id="7929427at2"/>
<dbReference type="Proteomes" id="UP000564704">
    <property type="component" value="Unassembled WGS sequence"/>
</dbReference>
<protein>
    <recommendedName>
        <fullName evidence="3">Antifreeze glycopeptide polyprotein</fullName>
    </recommendedName>
</protein>
<dbReference type="EMBL" id="SZWE01000001">
    <property type="protein sequence ID" value="MRU14001.1"/>
    <property type="molecule type" value="Genomic_DNA"/>
</dbReference>
<comment type="caution">
    <text evidence="1">The sequence shown here is derived from an EMBL/GenBank/DDBJ whole genome shotgun (WGS) entry which is preliminary data.</text>
</comment>
<keyword evidence="2" id="KW-1185">Reference proteome</keyword>
<evidence type="ECO:0000313" key="2">
    <source>
        <dbReference type="Proteomes" id="UP000564704"/>
    </source>
</evidence>
<organism evidence="1 2">
    <name type="scientific">Roseovarius bejariae</name>
    <dbReference type="NCBI Taxonomy" id="2576383"/>
    <lineage>
        <taxon>Bacteria</taxon>
        <taxon>Pseudomonadati</taxon>
        <taxon>Pseudomonadota</taxon>
        <taxon>Alphaproteobacteria</taxon>
        <taxon>Rhodobacterales</taxon>
        <taxon>Roseobacteraceae</taxon>
        <taxon>Roseovarius</taxon>
    </lineage>
</organism>
<sequence length="500" mass="53107">MIMALPATAQEGPLSAIDWLGAHTPVTVAQPRVVPPGEPPVSDGVTVPDVAVMPLEDAVPDAVGLLPQSTTGLPPTLWENSRASRIITRLNRLPDHPLPATQALYNTLLLAEAEPPNDITSGAPLLKARVEALRRFGAVAPARALLERAGPQRKEVFDQWLDLALLDGAEDAPCRALAENPALSPDYAARIFCTARAGDWTTAALTFDTAQALGVLPTTQAALLAQFLDPEAIEGTLDLAPPSDMSPLTFRLYEAVGRPMPTRNLPRAFAMADLRGTSGWKAELEAAERLASTGALPANRLLGLYTDRKPAASGGIWDRVEAVQAFDRALTREDPDKIAQTLPPVWSAMQDQGLAVVFAEMFGEALSEAELSGEVQTLALRVALLSPAYEAAAQRIDTNSPLAFHAGLAQGAPKADLARSPEQRAIVRAFNATASSERDKTLLEANKLGEAILAAATRFDRAGPAASDDLTAALSTLRAVGLEDTARRAALQRLLLDTWP</sequence>
<proteinExistence type="predicted"/>
<name>A0A844CFG9_9RHOB</name>
<reference evidence="1 2" key="1">
    <citation type="submission" date="2019-05" db="EMBL/GenBank/DDBJ databases">
        <title>Roseovarius bejariae sp. nov., a moderately halophylic bacterium isolated from a saline soil in Rambla Salada (Murcia).</title>
        <authorList>
            <person name="Castro D.J."/>
            <person name="Gomez-Altuve A."/>
            <person name="Reina J.C."/>
            <person name="Rodriguez M."/>
            <person name="Sampedro I."/>
            <person name="Llamas I."/>
            <person name="Martinez-Checa F."/>
        </authorList>
    </citation>
    <scope>NUCLEOTIDE SEQUENCE [LARGE SCALE GENOMIC DNA]</scope>
    <source>
        <strain evidence="1 2">A21</strain>
    </source>
</reference>
<dbReference type="AlphaFoldDB" id="A0A844CFG9"/>